<name>A0A9D7XUE4_9BACT</name>
<dbReference type="PRINTS" id="PR01021">
    <property type="entry name" value="OMPADOMAIN"/>
</dbReference>
<dbReference type="PANTHER" id="PTHR30329:SF20">
    <property type="entry name" value="EXPORTED PROTEIN"/>
    <property type="match status" value="1"/>
</dbReference>
<comment type="caution">
    <text evidence="5">The sequence shown here is derived from an EMBL/GenBank/DDBJ whole genome shotgun (WGS) entry which is preliminary data.</text>
</comment>
<comment type="subcellular location">
    <subcellularLocation>
        <location evidence="1">Cell outer membrane</location>
    </subcellularLocation>
</comment>
<dbReference type="EMBL" id="JADKGY010000031">
    <property type="protein sequence ID" value="MBK9984718.1"/>
    <property type="molecule type" value="Genomic_DNA"/>
</dbReference>
<dbReference type="Proteomes" id="UP000808337">
    <property type="component" value="Unassembled WGS sequence"/>
</dbReference>
<evidence type="ECO:0000256" key="1">
    <source>
        <dbReference type="ARBA" id="ARBA00004442"/>
    </source>
</evidence>
<evidence type="ECO:0000256" key="3">
    <source>
        <dbReference type="PROSITE-ProRule" id="PRU00473"/>
    </source>
</evidence>
<organism evidence="5 6">
    <name type="scientific">Candidatus Opimibacter skivensis</name>
    <dbReference type="NCBI Taxonomy" id="2982028"/>
    <lineage>
        <taxon>Bacteria</taxon>
        <taxon>Pseudomonadati</taxon>
        <taxon>Bacteroidota</taxon>
        <taxon>Saprospiria</taxon>
        <taxon>Saprospirales</taxon>
        <taxon>Saprospiraceae</taxon>
        <taxon>Candidatus Opimibacter</taxon>
    </lineage>
</organism>
<dbReference type="SUPFAM" id="SSF103088">
    <property type="entry name" value="OmpA-like"/>
    <property type="match status" value="1"/>
</dbReference>
<evidence type="ECO:0000256" key="2">
    <source>
        <dbReference type="ARBA" id="ARBA00023136"/>
    </source>
</evidence>
<keyword evidence="2 3" id="KW-0472">Membrane</keyword>
<dbReference type="Gene3D" id="3.30.1330.60">
    <property type="entry name" value="OmpA-like domain"/>
    <property type="match status" value="1"/>
</dbReference>
<proteinExistence type="predicted"/>
<reference evidence="5 6" key="1">
    <citation type="submission" date="2020-10" db="EMBL/GenBank/DDBJ databases">
        <title>Connecting structure to function with the recovery of over 1000 high-quality activated sludge metagenome-assembled genomes encoding full-length rRNA genes using long-read sequencing.</title>
        <authorList>
            <person name="Singleton C.M."/>
            <person name="Petriglieri F."/>
            <person name="Kristensen J.M."/>
            <person name="Kirkegaard R.H."/>
            <person name="Michaelsen T.Y."/>
            <person name="Andersen M.H."/>
            <person name="Karst S.M."/>
            <person name="Dueholm M.S."/>
            <person name="Nielsen P.H."/>
            <person name="Albertsen M."/>
        </authorList>
    </citation>
    <scope>NUCLEOTIDE SEQUENCE [LARGE SCALE GENOMIC DNA]</scope>
    <source>
        <strain evidence="5">Ribe_18-Q3-R11-54_MAXAC.273</strain>
    </source>
</reference>
<dbReference type="PROSITE" id="PS51123">
    <property type="entry name" value="OMPA_2"/>
    <property type="match status" value="1"/>
</dbReference>
<accession>A0A9D7XUE4</accession>
<dbReference type="GO" id="GO:0009279">
    <property type="term" value="C:cell outer membrane"/>
    <property type="evidence" value="ECO:0007669"/>
    <property type="project" value="UniProtKB-SubCell"/>
</dbReference>
<gene>
    <name evidence="5" type="ORF">IPP15_20540</name>
</gene>
<dbReference type="AlphaFoldDB" id="A0A9D7XUE4"/>
<dbReference type="PANTHER" id="PTHR30329">
    <property type="entry name" value="STATOR ELEMENT OF FLAGELLAR MOTOR COMPLEX"/>
    <property type="match status" value="1"/>
</dbReference>
<dbReference type="InterPro" id="IPR006665">
    <property type="entry name" value="OmpA-like"/>
</dbReference>
<sequence>MSRKTLLTTGIVVFLAISLFELMIPVSLFGQKDTLYFFDFENVRTDAKPNSKLESIENNSGIFQDMLPCTTGIVTYGRPWSDKTLGSGEFNVGKQFLYHMPSWYKKGYEGVSFNHIELKVNEALLPNQLYKLSFLIGNMKSHKYKPAHYGVKYSTERVTKSKTGSLLSKPDLFFDFTNDTALVKIQTIIYSDVCIKYFYFGMFEEDTLRIQKPFVPFIPKISNTATLQYYRTLDIVKPTRVVLDNILIEKIEKVESKFRDVYFEVDDDQLHSSSDLKVIGDIANLLSKKPELSLLIQGYTDETGTVVHNMELSKRRAESIRKILLDSGISEDRIMTYGKGIFNEKSIEDRKIARKVSFMLFR</sequence>
<evidence type="ECO:0000259" key="4">
    <source>
        <dbReference type="PROSITE" id="PS51123"/>
    </source>
</evidence>
<protein>
    <submittedName>
        <fullName evidence="5">OmpA family protein</fullName>
    </submittedName>
</protein>
<dbReference type="CDD" id="cd07185">
    <property type="entry name" value="OmpA_C-like"/>
    <property type="match status" value="1"/>
</dbReference>
<dbReference type="InterPro" id="IPR036737">
    <property type="entry name" value="OmpA-like_sf"/>
</dbReference>
<dbReference type="InterPro" id="IPR006664">
    <property type="entry name" value="OMP_bac"/>
</dbReference>
<evidence type="ECO:0000313" key="6">
    <source>
        <dbReference type="Proteomes" id="UP000808337"/>
    </source>
</evidence>
<feature type="domain" description="OmpA-like" evidence="4">
    <location>
        <begin position="250"/>
        <end position="362"/>
    </location>
</feature>
<evidence type="ECO:0000313" key="5">
    <source>
        <dbReference type="EMBL" id="MBK9984718.1"/>
    </source>
</evidence>
<dbReference type="InterPro" id="IPR050330">
    <property type="entry name" value="Bact_OuterMem_StrucFunc"/>
</dbReference>
<dbReference type="Pfam" id="PF00691">
    <property type="entry name" value="OmpA"/>
    <property type="match status" value="1"/>
</dbReference>